<dbReference type="RefSeq" id="WP_023003204.1">
    <property type="nucleotide sequence ID" value="NZ_CP087156.1"/>
</dbReference>
<sequence>MATGQSETIKEVLTNWEDEIEKEGRADVGSLLNASGSRAAGPLLFLPALVMISPIGAIPGVPIVLTTLTLLVAGQLVLGRTSIWLPSFVRNRGFPKQKVKSIIDKLTPYAERADRYLGQRLAMFAGETASRIVAAFCIFLSLLVYPATLLPFAVALPGSAILLLSLGLLVRDGVVTLVGLMVALAAVATVVYWLA</sequence>
<accession>A0A0M6Y2D6</accession>
<dbReference type="OrthoDB" id="7949130at2"/>
<keyword evidence="3" id="KW-1185">Reference proteome</keyword>
<protein>
    <submittedName>
        <fullName evidence="2">Exopolysaccharide synthesis, ExoD</fullName>
    </submittedName>
</protein>
<feature type="transmembrane region" description="Helical" evidence="1">
    <location>
        <begin position="177"/>
        <end position="194"/>
    </location>
</feature>
<evidence type="ECO:0000313" key="3">
    <source>
        <dbReference type="Proteomes" id="UP000048926"/>
    </source>
</evidence>
<dbReference type="STRING" id="187304.B0E33_17940"/>
<proteinExistence type="predicted"/>
<feature type="transmembrane region" description="Helical" evidence="1">
    <location>
        <begin position="43"/>
        <end position="64"/>
    </location>
</feature>
<keyword evidence="1" id="KW-1133">Transmembrane helix</keyword>
<feature type="transmembrane region" description="Helical" evidence="1">
    <location>
        <begin position="121"/>
        <end position="143"/>
    </location>
</feature>
<keyword evidence="1" id="KW-0472">Membrane</keyword>
<evidence type="ECO:0000313" key="2">
    <source>
        <dbReference type="EMBL" id="CTQ43864.1"/>
    </source>
</evidence>
<dbReference type="Proteomes" id="UP000048926">
    <property type="component" value="Unassembled WGS sequence"/>
</dbReference>
<dbReference type="AlphaFoldDB" id="A0A0M6Y2D6"/>
<reference evidence="3" key="1">
    <citation type="submission" date="2015-07" db="EMBL/GenBank/DDBJ databases">
        <authorList>
            <person name="Rodrigo-Torres Lidia"/>
            <person name="Arahal R.David."/>
        </authorList>
    </citation>
    <scope>NUCLEOTIDE SEQUENCE [LARGE SCALE GENOMIC DNA]</scope>
    <source>
        <strain evidence="3">CECT 4801</strain>
    </source>
</reference>
<dbReference type="PIRSF" id="PIRSF033239">
    <property type="entry name" value="ExoD"/>
    <property type="match status" value="1"/>
</dbReference>
<keyword evidence="1" id="KW-0812">Transmembrane</keyword>
<dbReference type="PANTHER" id="PTHR41795:SF1">
    <property type="entry name" value="EXOPOLYSACCHARIDE SYNTHESIS PROTEIN"/>
    <property type="match status" value="1"/>
</dbReference>
<evidence type="ECO:0000256" key="1">
    <source>
        <dbReference type="SAM" id="Phobius"/>
    </source>
</evidence>
<dbReference type="EMBL" id="CXST01000001">
    <property type="protein sequence ID" value="CTQ43864.1"/>
    <property type="molecule type" value="Genomic_DNA"/>
</dbReference>
<gene>
    <name evidence="2" type="ORF">LAL4801_02306</name>
</gene>
<dbReference type="PANTHER" id="PTHR41795">
    <property type="entry name" value="EXOPOLYSACCHARIDE SYNTHESIS PROTEIN"/>
    <property type="match status" value="1"/>
</dbReference>
<dbReference type="InterPro" id="IPR010331">
    <property type="entry name" value="ExoD"/>
</dbReference>
<name>A0A0M6Y2D6_9HYPH</name>
<organism evidence="2 3">
    <name type="scientific">Roseibium aggregatum</name>
    <dbReference type="NCBI Taxonomy" id="187304"/>
    <lineage>
        <taxon>Bacteria</taxon>
        <taxon>Pseudomonadati</taxon>
        <taxon>Pseudomonadota</taxon>
        <taxon>Alphaproteobacteria</taxon>
        <taxon>Hyphomicrobiales</taxon>
        <taxon>Stappiaceae</taxon>
        <taxon>Roseibium</taxon>
    </lineage>
</organism>
<dbReference type="Pfam" id="PF06055">
    <property type="entry name" value="ExoD"/>
    <property type="match status" value="1"/>
</dbReference>